<gene>
    <name evidence="2" type="ORF">AVEN_116938_1</name>
</gene>
<accession>A0A4Y2NWB8</accession>
<feature type="region of interest" description="Disordered" evidence="1">
    <location>
        <begin position="41"/>
        <end position="75"/>
    </location>
</feature>
<feature type="compositionally biased region" description="Basic and acidic residues" evidence="1">
    <location>
        <begin position="41"/>
        <end position="69"/>
    </location>
</feature>
<dbReference type="Proteomes" id="UP000499080">
    <property type="component" value="Unassembled WGS sequence"/>
</dbReference>
<keyword evidence="3" id="KW-1185">Reference proteome</keyword>
<evidence type="ECO:0000313" key="2">
    <source>
        <dbReference type="EMBL" id="GBN43052.1"/>
    </source>
</evidence>
<reference evidence="2 3" key="1">
    <citation type="journal article" date="2019" name="Sci. Rep.">
        <title>Orb-weaving spider Araneus ventricosus genome elucidates the spidroin gene catalogue.</title>
        <authorList>
            <person name="Kono N."/>
            <person name="Nakamura H."/>
            <person name="Ohtoshi R."/>
            <person name="Moran D.A.P."/>
            <person name="Shinohara A."/>
            <person name="Yoshida Y."/>
            <person name="Fujiwara M."/>
            <person name="Mori M."/>
            <person name="Tomita M."/>
            <person name="Arakawa K."/>
        </authorList>
    </citation>
    <scope>NUCLEOTIDE SEQUENCE [LARGE SCALE GENOMIC DNA]</scope>
</reference>
<dbReference type="AlphaFoldDB" id="A0A4Y2NWB8"/>
<sequence>NSNHPNHALPPDWQGSPLGQILQRQVMWGGLKENQEFHKTATRCDHAHGDKSSKKLREPNGSRDEQRLGRERKKN</sequence>
<organism evidence="2 3">
    <name type="scientific">Araneus ventricosus</name>
    <name type="common">Orbweaver spider</name>
    <name type="synonym">Epeira ventricosa</name>
    <dbReference type="NCBI Taxonomy" id="182803"/>
    <lineage>
        <taxon>Eukaryota</taxon>
        <taxon>Metazoa</taxon>
        <taxon>Ecdysozoa</taxon>
        <taxon>Arthropoda</taxon>
        <taxon>Chelicerata</taxon>
        <taxon>Arachnida</taxon>
        <taxon>Araneae</taxon>
        <taxon>Araneomorphae</taxon>
        <taxon>Entelegynae</taxon>
        <taxon>Araneoidea</taxon>
        <taxon>Araneidae</taxon>
        <taxon>Araneus</taxon>
    </lineage>
</organism>
<dbReference type="EMBL" id="BGPR01009909">
    <property type="protein sequence ID" value="GBN43052.1"/>
    <property type="molecule type" value="Genomic_DNA"/>
</dbReference>
<evidence type="ECO:0000256" key="1">
    <source>
        <dbReference type="SAM" id="MobiDB-lite"/>
    </source>
</evidence>
<evidence type="ECO:0000313" key="3">
    <source>
        <dbReference type="Proteomes" id="UP000499080"/>
    </source>
</evidence>
<feature type="non-terminal residue" evidence="2">
    <location>
        <position position="1"/>
    </location>
</feature>
<protein>
    <submittedName>
        <fullName evidence="2">Uncharacterized protein</fullName>
    </submittedName>
</protein>
<comment type="caution">
    <text evidence="2">The sequence shown here is derived from an EMBL/GenBank/DDBJ whole genome shotgun (WGS) entry which is preliminary data.</text>
</comment>
<proteinExistence type="predicted"/>
<name>A0A4Y2NWB8_ARAVE</name>